<reference evidence="2" key="1">
    <citation type="journal article" date="2019" name="Sci. Rep.">
        <title>Draft genome of Tanacetum cinerariifolium, the natural source of mosquito coil.</title>
        <authorList>
            <person name="Yamashiro T."/>
            <person name="Shiraishi A."/>
            <person name="Satake H."/>
            <person name="Nakayama K."/>
        </authorList>
    </citation>
    <scope>NUCLEOTIDE SEQUENCE</scope>
</reference>
<gene>
    <name evidence="2" type="ORF">Tci_873700</name>
</gene>
<dbReference type="AlphaFoldDB" id="A0A699SWM6"/>
<proteinExistence type="predicted"/>
<sequence>GRSIKDIDQDAKISLVDEAQGRMHDAYMFGVDDLDAKMRAEMEEEERIEREKDEANRAVIKEWDDVQATINADRRKYFASKRAKEIRNKPPTKAQRKILMCTYMRNMEGFKQKDFKGKSFDDIK</sequence>
<evidence type="ECO:0000256" key="1">
    <source>
        <dbReference type="SAM" id="Coils"/>
    </source>
</evidence>
<dbReference type="EMBL" id="BKCJ011193303">
    <property type="protein sequence ID" value="GFD01731.1"/>
    <property type="molecule type" value="Genomic_DNA"/>
</dbReference>
<organism evidence="2">
    <name type="scientific">Tanacetum cinerariifolium</name>
    <name type="common">Dalmatian daisy</name>
    <name type="synonym">Chrysanthemum cinerariifolium</name>
    <dbReference type="NCBI Taxonomy" id="118510"/>
    <lineage>
        <taxon>Eukaryota</taxon>
        <taxon>Viridiplantae</taxon>
        <taxon>Streptophyta</taxon>
        <taxon>Embryophyta</taxon>
        <taxon>Tracheophyta</taxon>
        <taxon>Spermatophyta</taxon>
        <taxon>Magnoliopsida</taxon>
        <taxon>eudicotyledons</taxon>
        <taxon>Gunneridae</taxon>
        <taxon>Pentapetalae</taxon>
        <taxon>asterids</taxon>
        <taxon>campanulids</taxon>
        <taxon>Asterales</taxon>
        <taxon>Asteraceae</taxon>
        <taxon>Asteroideae</taxon>
        <taxon>Anthemideae</taxon>
        <taxon>Anthemidinae</taxon>
        <taxon>Tanacetum</taxon>
    </lineage>
</organism>
<feature type="non-terminal residue" evidence="2">
    <location>
        <position position="1"/>
    </location>
</feature>
<accession>A0A699SWM6</accession>
<keyword evidence="1" id="KW-0175">Coiled coil</keyword>
<feature type="non-terminal residue" evidence="2">
    <location>
        <position position="124"/>
    </location>
</feature>
<name>A0A699SWM6_TANCI</name>
<evidence type="ECO:0000313" key="2">
    <source>
        <dbReference type="EMBL" id="GFD01731.1"/>
    </source>
</evidence>
<feature type="coiled-coil region" evidence="1">
    <location>
        <begin position="31"/>
        <end position="61"/>
    </location>
</feature>
<protein>
    <submittedName>
        <fullName evidence="2">Uncharacterized protein</fullName>
    </submittedName>
</protein>
<comment type="caution">
    <text evidence="2">The sequence shown here is derived from an EMBL/GenBank/DDBJ whole genome shotgun (WGS) entry which is preliminary data.</text>
</comment>